<proteinExistence type="predicted"/>
<protein>
    <submittedName>
        <fullName evidence="1">Uncharacterized protein</fullName>
    </submittedName>
</protein>
<accession>A0A2H5BL91</accession>
<evidence type="ECO:0000313" key="1">
    <source>
        <dbReference type="EMBL" id="AUG87099.1"/>
    </source>
</evidence>
<dbReference type="EMBL" id="MG593800">
    <property type="protein sequence ID" value="AUG87099.1"/>
    <property type="molecule type" value="Genomic_DNA"/>
</dbReference>
<sequence length="120" mass="12672">MSGRESAAETSGPAPWEWTLVEGGVYTHGARSSGETYCGDAPGFPLRRALPSCPTCRDAVVVLCAICGTPTPGREVNEYAHAFMCQSHTPAELDAWLETLPEDLQGTTETGGYPGPFPGL</sequence>
<reference evidence="1 2" key="1">
    <citation type="submission" date="2017-11" db="EMBL/GenBank/DDBJ databases">
        <authorList>
            <person name="Mikolon A."/>
            <person name="Lin K.X."/>
            <person name="Rigg S.J."/>
            <person name="Wilson J.M."/>
            <person name="Nayek S."/>
            <person name="Hughes L.E."/>
            <person name="Garlena R.A."/>
            <person name="Russell D.A."/>
            <person name="Pope W.H."/>
            <person name="Jacobs-Sera D."/>
            <person name="Hendrix R.W."/>
            <person name="Hatfull G.F."/>
        </authorList>
    </citation>
    <scope>NUCLEOTIDE SEQUENCE [LARGE SCALE GENOMIC DNA]</scope>
</reference>
<organism evidence="1 2">
    <name type="scientific">Streptomyces phage AbbeyMikolon</name>
    <dbReference type="NCBI Taxonomy" id="2059880"/>
    <lineage>
        <taxon>Viruses</taxon>
        <taxon>Duplodnaviria</taxon>
        <taxon>Heunggongvirae</taxon>
        <taxon>Uroviricota</taxon>
        <taxon>Caudoviricetes</taxon>
        <taxon>Abbeymikolonvirus</taxon>
        <taxon>Abbeymikolonvirus abbeymikolon</taxon>
    </lineage>
</organism>
<dbReference type="Proteomes" id="UP000241350">
    <property type="component" value="Segment"/>
</dbReference>
<keyword evidence="2" id="KW-1185">Reference proteome</keyword>
<evidence type="ECO:0000313" key="2">
    <source>
        <dbReference type="Proteomes" id="UP000241350"/>
    </source>
</evidence>
<gene>
    <name evidence="1" type="ORF">SEA_ABBEYMIKOLON_27</name>
</gene>
<name>A0A2H5BL91_9CAUD</name>